<evidence type="ECO:0000256" key="1">
    <source>
        <dbReference type="ARBA" id="ARBA00023125"/>
    </source>
</evidence>
<feature type="domain" description="HTH cro/C1-type" evidence="2">
    <location>
        <begin position="5"/>
        <end position="59"/>
    </location>
</feature>
<protein>
    <submittedName>
        <fullName evidence="3">Helix-turn-helix transcriptional regulator</fullName>
    </submittedName>
</protein>
<dbReference type="Pfam" id="PF01381">
    <property type="entry name" value="HTH_3"/>
    <property type="match status" value="1"/>
</dbReference>
<dbReference type="Proteomes" id="UP001595773">
    <property type="component" value="Unassembled WGS sequence"/>
</dbReference>
<dbReference type="CDD" id="cd00093">
    <property type="entry name" value="HTH_XRE"/>
    <property type="match status" value="1"/>
</dbReference>
<sequence length="67" mass="7575">MKNSVRECREELRITQQDLANRVGVSRQSIISIEKGKYDPSLALAFKLSAVLERGIEELFIPSPELT</sequence>
<keyword evidence="4" id="KW-1185">Reference proteome</keyword>
<evidence type="ECO:0000313" key="4">
    <source>
        <dbReference type="Proteomes" id="UP001595773"/>
    </source>
</evidence>
<dbReference type="InterPro" id="IPR010982">
    <property type="entry name" value="Lambda_DNA-bd_dom_sf"/>
</dbReference>
<dbReference type="RefSeq" id="WP_230067038.1">
    <property type="nucleotide sequence ID" value="NZ_BAABLL010000008.1"/>
</dbReference>
<evidence type="ECO:0000313" key="3">
    <source>
        <dbReference type="EMBL" id="MFC4266216.1"/>
    </source>
</evidence>
<dbReference type="Gene3D" id="1.10.260.40">
    <property type="entry name" value="lambda repressor-like DNA-binding domains"/>
    <property type="match status" value="1"/>
</dbReference>
<accession>A0ABV8R220</accession>
<name>A0ABV8R220_9MICC</name>
<organism evidence="3 4">
    <name type="scientific">Arthrobacter cryoconiti</name>
    <dbReference type="NCBI Taxonomy" id="748907"/>
    <lineage>
        <taxon>Bacteria</taxon>
        <taxon>Bacillati</taxon>
        <taxon>Actinomycetota</taxon>
        <taxon>Actinomycetes</taxon>
        <taxon>Micrococcales</taxon>
        <taxon>Micrococcaceae</taxon>
        <taxon>Arthrobacter</taxon>
    </lineage>
</organism>
<dbReference type="SMART" id="SM00530">
    <property type="entry name" value="HTH_XRE"/>
    <property type="match status" value="1"/>
</dbReference>
<dbReference type="EMBL" id="JBHSCQ010000017">
    <property type="protein sequence ID" value="MFC4266216.1"/>
    <property type="molecule type" value="Genomic_DNA"/>
</dbReference>
<dbReference type="SUPFAM" id="SSF47413">
    <property type="entry name" value="lambda repressor-like DNA-binding domains"/>
    <property type="match status" value="1"/>
</dbReference>
<dbReference type="PROSITE" id="PS50943">
    <property type="entry name" value="HTH_CROC1"/>
    <property type="match status" value="1"/>
</dbReference>
<dbReference type="InterPro" id="IPR001387">
    <property type="entry name" value="Cro/C1-type_HTH"/>
</dbReference>
<reference evidence="4" key="1">
    <citation type="journal article" date="2019" name="Int. J. Syst. Evol. Microbiol.">
        <title>The Global Catalogue of Microorganisms (GCM) 10K type strain sequencing project: providing services to taxonomists for standard genome sequencing and annotation.</title>
        <authorList>
            <consortium name="The Broad Institute Genomics Platform"/>
            <consortium name="The Broad Institute Genome Sequencing Center for Infectious Disease"/>
            <person name="Wu L."/>
            <person name="Ma J."/>
        </authorList>
    </citation>
    <scope>NUCLEOTIDE SEQUENCE [LARGE SCALE GENOMIC DNA]</scope>
    <source>
        <strain evidence="4">CGMCC 1.10698</strain>
    </source>
</reference>
<proteinExistence type="predicted"/>
<evidence type="ECO:0000259" key="2">
    <source>
        <dbReference type="PROSITE" id="PS50943"/>
    </source>
</evidence>
<dbReference type="PANTHER" id="PTHR46558:SF4">
    <property type="entry name" value="DNA-BIDING PHAGE PROTEIN"/>
    <property type="match status" value="1"/>
</dbReference>
<gene>
    <name evidence="3" type="ORF">ACFOW9_11445</name>
</gene>
<comment type="caution">
    <text evidence="3">The sequence shown here is derived from an EMBL/GenBank/DDBJ whole genome shotgun (WGS) entry which is preliminary data.</text>
</comment>
<keyword evidence="1" id="KW-0238">DNA-binding</keyword>
<dbReference type="PANTHER" id="PTHR46558">
    <property type="entry name" value="TRACRIPTIONAL REGULATORY PROTEIN-RELATED-RELATED"/>
    <property type="match status" value="1"/>
</dbReference>